<sequence>CDPFTHPGELTPRKRLHSLEEARCSSRPAPEGAGSVCISEESEEKTALCPQCQEKVSELKKQKIVDAMGPGTDPGYTSFLFDQLQSSGSHGAGLGCCQVCSNPLQQHHHSRLPHSAPGLTLGSAPSFLPQPARFARHRVQGAGSKASVQVTVAGAQLTGSLSSVTIQAQQYLEGMWSISRVNNFLPQPKPVSTNVLVLFFRAVLLHPLPLVLTCNFDATPTSGSSGPPDAAVCHIVTQKLNLSSKRKKHQPSLLHAQEPSIYPTNFSGILHALPRPLKDNPGMGKVKVMMRICPSLEAPDSGSESQSFLKVDSRKKQVTLYDPASSPHSSSGHRRSATVAVPKIFAFDAVFTQDASQAEVCSGTVAEVIQSVVNGADGCIFSFGQVKLGKTYTMIGKDSSTQSLGVVPCAISWLFKLINERKEKTGTRFSVRVSAVEIFGKEEELKDLLSEVSTGSLQDGQSAGIHLKEDPICGTQLQNQSEIRAPTAEKAAFFLDAAVSARSTSRPDADEDDRRNSHMLFTLHIYQYRMEKSGKGGMSGGRSRLHLIDLGSCEKVLSKSRDGGGGLCLSLNALGNVIMALANGAKHVPYRDSKLTMLLRESLGNINCRTTMIAHISDSPSHYAESLNTIQLASRIHRMRKKKSKYASSSSGGESSCEEGRIRRPPHLRPFHPRTVALDPDLPCLLSDPEYSSSSEQSCDTVIYVGPGGAAISDRELSDNEGPPAFVPIIPSLNRKKSAKEGSMDRDHFFKCNTFAELQERLECIDGSEEPNTFVGEGKRTQASPKMDTPKESQGSVSPKTVVNISNTQDAVSPKQSPKSIATLPSSSPSVKSKVDTSMRPENVPYVNRTSADGEKSLSTESRVSTNTVATPAAAEPVVREKVFFNKKDLPKPAPPPAESEESSGTRMPPVGMSHQAVKRRDLCAPSPLVRAPVEVCQIRSTLRERCLDRDILRATVTLQQPVELNGEDELVFTVVEELSIGSIIEKGRPSSIISFNSDCSLQAMASGSRPVSIISSINDEFDAYTSGMGVSEVNIAVVTPLQEGAECAESRGSSVSSWLSEVSVSTVESEGAYSSDVFFPQAKPVGAEGASSKLSLTKFPSSPESTKSSLRYPSKITKAHSLSSSQLPQATVQSSLPRKAKPTSSISHSSSISKDTQRQEGKQDDPWQRGDHHTEPPAPSNTSKFVRNPPSGIPCSRVSNNSNSVPRPFKVPGSTSSQRVVDGCEKSTSKTPPSRMPQLRRGATTLGTVPVMHSSTEHKASQNVIASTTSLKFSSLGKSSKANSLKASNIPKPGCTSPPPPPVRKSSLDHKAKSLLPQSALRSVYGDAGRGSGPRAAVSVEGLDIVDSGFKSSKSDLTATKVSSSLKGRGHRGESGQHYGSQASLERFEGGSLSGSRSALSRENSGASLTGGSSKSSKTYQRLGIPNSSSSPIATCPSSPSGGSINKSGQIKASANTKTLGQVSSNSKARSLSANNSKGLSSSTKSLAAPVVKNTNANLPPSGRTAAPRTSAAVNSKPGRGTIMGTKQAMRAANSRVSELSTGNMSGKHTRGSGDSDSGNDSGVNVNEDQAPLPMLPSPYSKITAPRRPQRYSSGHGSDNSSVLSGELPPAMGRTALFYHSGGSSGYESMIRDSEATGSASSAHDSMSESGMSSSGRMRNSKYPKKRTNGFQRRRLIPAPMPDTTSLGKKVGTAGQWVDLPPMSGTLKEPFEIKVYEIDDVERLQRWRQEEPVEVSRGSQGTCVAHKLKLLERRQQQVRELRVKHETLLEELEDTKARLMMDPSKWKGEFEVDQSLDKDSPEYLEALAQATEELEFCVNLCKSHVMMVTCFDISTSQPGTQEGLREIEV</sequence>
<dbReference type="GO" id="GO:0048731">
    <property type="term" value="P:system development"/>
    <property type="evidence" value="ECO:0007669"/>
    <property type="project" value="UniProtKB-ARBA"/>
</dbReference>
<dbReference type="InterPro" id="IPR036961">
    <property type="entry name" value="Kinesin_motor_dom_sf"/>
</dbReference>
<reference evidence="13" key="1">
    <citation type="submission" date="2025-08" db="UniProtKB">
        <authorList>
            <consortium name="Ensembl"/>
        </authorList>
    </citation>
    <scope>IDENTIFICATION</scope>
</reference>
<feature type="coiled-coil region" evidence="10">
    <location>
        <begin position="1752"/>
        <end position="1783"/>
    </location>
</feature>
<feature type="region of interest" description="Disordered" evidence="11">
    <location>
        <begin position="1625"/>
        <end position="1670"/>
    </location>
</feature>
<comment type="similarity">
    <text evidence="9">Belongs to the TRAFAC class myosin-kinesin ATPase superfamily. Kinesin family.</text>
</comment>
<feature type="compositionally biased region" description="Low complexity" evidence="11">
    <location>
        <begin position="1639"/>
        <end position="1659"/>
    </location>
</feature>
<feature type="compositionally biased region" description="Polar residues" evidence="11">
    <location>
        <begin position="1592"/>
        <end position="1605"/>
    </location>
</feature>
<dbReference type="Gene3D" id="3.40.850.10">
    <property type="entry name" value="Kinesin motor domain"/>
    <property type="match status" value="1"/>
</dbReference>
<evidence type="ECO:0000256" key="3">
    <source>
        <dbReference type="ARBA" id="ARBA00022553"/>
    </source>
</evidence>
<dbReference type="PANTHER" id="PTHR21608:SF6">
    <property type="entry name" value="KINESIN-LIKE PROTEIN KIF26A"/>
    <property type="match status" value="1"/>
</dbReference>
<feature type="compositionally biased region" description="Basic and acidic residues" evidence="11">
    <location>
        <begin position="1156"/>
        <end position="1176"/>
    </location>
</feature>
<dbReference type="Pfam" id="PF23081">
    <property type="entry name" value="HTH_KIF26A_B_1st"/>
    <property type="match status" value="1"/>
</dbReference>
<evidence type="ECO:0000313" key="14">
    <source>
        <dbReference type="Proteomes" id="UP000694523"/>
    </source>
</evidence>
<dbReference type="SUPFAM" id="SSF52540">
    <property type="entry name" value="P-loop containing nucleoside triphosphate hydrolases"/>
    <property type="match status" value="1"/>
</dbReference>
<feature type="compositionally biased region" description="Basic residues" evidence="11">
    <location>
        <begin position="1660"/>
        <end position="1670"/>
    </location>
</feature>
<feature type="region of interest" description="Disordered" evidence="11">
    <location>
        <begin position="1274"/>
        <end position="1310"/>
    </location>
</feature>
<dbReference type="PANTHER" id="PTHR21608">
    <property type="entry name" value="KINESIN-LIKE PROTEIN CG14535"/>
    <property type="match status" value="1"/>
</dbReference>
<feature type="region of interest" description="Disordered" evidence="11">
    <location>
        <begin position="767"/>
        <end position="870"/>
    </location>
</feature>
<protein>
    <submittedName>
        <fullName evidence="13">Kinesin family member 26Ab</fullName>
    </submittedName>
</protein>
<dbReference type="GO" id="GO:0005524">
    <property type="term" value="F:ATP binding"/>
    <property type="evidence" value="ECO:0007669"/>
    <property type="project" value="UniProtKB-UniRule"/>
</dbReference>
<feature type="compositionally biased region" description="Low complexity" evidence="11">
    <location>
        <begin position="1145"/>
        <end position="1154"/>
    </location>
</feature>
<feature type="domain" description="Kinesin motor" evidence="12">
    <location>
        <begin position="285"/>
        <end position="639"/>
    </location>
</feature>
<comment type="subcellular location">
    <subcellularLocation>
        <location evidence="1">Cytoplasm</location>
        <location evidence="1">Cytoskeleton</location>
    </subcellularLocation>
</comment>
<dbReference type="GO" id="GO:0003777">
    <property type="term" value="F:microtubule motor activity"/>
    <property type="evidence" value="ECO:0007669"/>
    <property type="project" value="InterPro"/>
</dbReference>
<feature type="compositionally biased region" description="Low complexity" evidence="11">
    <location>
        <begin position="1429"/>
        <end position="1442"/>
    </location>
</feature>
<dbReference type="InterPro" id="IPR057090">
    <property type="entry name" value="HTH_KIF26A_B_1st"/>
</dbReference>
<evidence type="ECO:0000256" key="5">
    <source>
        <dbReference type="ARBA" id="ARBA00022741"/>
    </source>
</evidence>
<feature type="region of interest" description="Disordered" evidence="11">
    <location>
        <begin position="641"/>
        <end position="669"/>
    </location>
</feature>
<feature type="region of interest" description="Disordered" evidence="11">
    <location>
        <begin position="1355"/>
        <end position="1609"/>
    </location>
</feature>
<dbReference type="InterPro" id="IPR027417">
    <property type="entry name" value="P-loop_NTPase"/>
</dbReference>
<dbReference type="PROSITE" id="PS50067">
    <property type="entry name" value="KINESIN_MOTOR_2"/>
    <property type="match status" value="1"/>
</dbReference>
<evidence type="ECO:0000259" key="12">
    <source>
        <dbReference type="PROSITE" id="PS50067"/>
    </source>
</evidence>
<feature type="compositionally biased region" description="Low complexity" evidence="11">
    <location>
        <begin position="1554"/>
        <end position="1568"/>
    </location>
</feature>
<dbReference type="GO" id="GO:0007018">
    <property type="term" value="P:microtubule-based movement"/>
    <property type="evidence" value="ECO:0007669"/>
    <property type="project" value="InterPro"/>
</dbReference>
<feature type="compositionally biased region" description="Low complexity" evidence="11">
    <location>
        <begin position="1197"/>
        <end position="1209"/>
    </location>
</feature>
<organism evidence="13 14">
    <name type="scientific">Neogobius melanostomus</name>
    <name type="common">round goby</name>
    <dbReference type="NCBI Taxonomy" id="47308"/>
    <lineage>
        <taxon>Eukaryota</taxon>
        <taxon>Metazoa</taxon>
        <taxon>Chordata</taxon>
        <taxon>Craniata</taxon>
        <taxon>Vertebrata</taxon>
        <taxon>Euteleostomi</taxon>
        <taxon>Actinopterygii</taxon>
        <taxon>Neopterygii</taxon>
        <taxon>Teleostei</taxon>
        <taxon>Neoteleostei</taxon>
        <taxon>Acanthomorphata</taxon>
        <taxon>Gobiaria</taxon>
        <taxon>Gobiiformes</taxon>
        <taxon>Gobioidei</taxon>
        <taxon>Gobiidae</taxon>
        <taxon>Benthophilinae</taxon>
        <taxon>Neogobiini</taxon>
        <taxon>Neogobius</taxon>
    </lineage>
</organism>
<feature type="compositionally biased region" description="Polar residues" evidence="11">
    <location>
        <begin position="1355"/>
        <end position="1367"/>
    </location>
</feature>
<proteinExistence type="inferred from homology"/>
<feature type="compositionally biased region" description="Polar residues" evidence="11">
    <location>
        <begin position="1536"/>
        <end position="1548"/>
    </location>
</feature>
<evidence type="ECO:0000256" key="4">
    <source>
        <dbReference type="ARBA" id="ARBA00022701"/>
    </source>
</evidence>
<dbReference type="GO" id="GO:0008017">
    <property type="term" value="F:microtubule binding"/>
    <property type="evidence" value="ECO:0007669"/>
    <property type="project" value="InterPro"/>
</dbReference>
<evidence type="ECO:0000256" key="1">
    <source>
        <dbReference type="ARBA" id="ARBA00004245"/>
    </source>
</evidence>
<dbReference type="GO" id="GO:0005874">
    <property type="term" value="C:microtubule"/>
    <property type="evidence" value="ECO:0007669"/>
    <property type="project" value="UniProtKB-KW"/>
</dbReference>
<evidence type="ECO:0000256" key="8">
    <source>
        <dbReference type="ARBA" id="ARBA00023212"/>
    </source>
</evidence>
<feature type="compositionally biased region" description="Polar residues" evidence="11">
    <location>
        <begin position="792"/>
        <end position="824"/>
    </location>
</feature>
<keyword evidence="3" id="KW-0597">Phosphoprotein</keyword>
<dbReference type="Pfam" id="PF00225">
    <property type="entry name" value="Kinesin"/>
    <property type="match status" value="1"/>
</dbReference>
<keyword evidence="8" id="KW-0206">Cytoskeleton</keyword>
<dbReference type="FunFam" id="3.40.850.10:FF:000015">
    <property type="entry name" value="Kinesin family member 26A"/>
    <property type="match status" value="1"/>
</dbReference>
<evidence type="ECO:0000256" key="9">
    <source>
        <dbReference type="PROSITE-ProRule" id="PRU00283"/>
    </source>
</evidence>
<keyword evidence="4" id="KW-0493">Microtubule</keyword>
<feature type="region of interest" description="Disordered" evidence="11">
    <location>
        <begin position="1"/>
        <end position="37"/>
    </location>
</feature>
<evidence type="ECO:0000256" key="2">
    <source>
        <dbReference type="ARBA" id="ARBA00022490"/>
    </source>
</evidence>
<feature type="binding site" evidence="9">
    <location>
        <begin position="384"/>
        <end position="391"/>
    </location>
    <ligand>
        <name>ATP</name>
        <dbReference type="ChEBI" id="CHEBI:30616"/>
    </ligand>
</feature>
<dbReference type="Proteomes" id="UP000694523">
    <property type="component" value="Unplaced"/>
</dbReference>
<accession>A0A8C6SUH7</accession>
<keyword evidence="7 9" id="KW-0505">Motor protein</keyword>
<feature type="compositionally biased region" description="Polar residues" evidence="11">
    <location>
        <begin position="1121"/>
        <end position="1137"/>
    </location>
</feature>
<keyword evidence="10" id="KW-0175">Coiled coil</keyword>
<dbReference type="InterPro" id="IPR001752">
    <property type="entry name" value="Kinesin_motor_dom"/>
</dbReference>
<dbReference type="Ensembl" id="ENSNMLT00000012908.1">
    <property type="protein sequence ID" value="ENSNMLP00000011417.1"/>
    <property type="gene ID" value="ENSNMLG00000007810.1"/>
</dbReference>
<keyword evidence="6 9" id="KW-0067">ATP-binding</keyword>
<dbReference type="PRINTS" id="PR00380">
    <property type="entry name" value="KINESINHEAVY"/>
</dbReference>
<feature type="region of interest" description="Disordered" evidence="11">
    <location>
        <begin position="1090"/>
        <end position="1242"/>
    </location>
</feature>
<feature type="region of interest" description="Disordered" evidence="11">
    <location>
        <begin position="887"/>
        <end position="915"/>
    </location>
</feature>
<feature type="compositionally biased region" description="Low complexity" evidence="11">
    <location>
        <begin position="1391"/>
        <end position="1420"/>
    </location>
</feature>
<feature type="compositionally biased region" description="Low complexity" evidence="11">
    <location>
        <begin position="1274"/>
        <end position="1296"/>
    </location>
</feature>
<keyword evidence="14" id="KW-1185">Reference proteome</keyword>
<evidence type="ECO:0000256" key="10">
    <source>
        <dbReference type="SAM" id="Coils"/>
    </source>
</evidence>
<evidence type="ECO:0000256" key="6">
    <source>
        <dbReference type="ARBA" id="ARBA00022840"/>
    </source>
</evidence>
<evidence type="ECO:0000313" key="13">
    <source>
        <dbReference type="Ensembl" id="ENSNMLP00000011417.1"/>
    </source>
</evidence>
<keyword evidence="5 9" id="KW-0547">Nucleotide-binding</keyword>
<evidence type="ECO:0000256" key="11">
    <source>
        <dbReference type="SAM" id="MobiDB-lite"/>
    </source>
</evidence>
<dbReference type="InterPro" id="IPR027640">
    <property type="entry name" value="Kinesin-like_fam"/>
</dbReference>
<feature type="compositionally biased region" description="Polar residues" evidence="11">
    <location>
        <begin position="1093"/>
        <end position="1112"/>
    </location>
</feature>
<reference evidence="13" key="2">
    <citation type="submission" date="2025-09" db="UniProtKB">
        <authorList>
            <consortium name="Ensembl"/>
        </authorList>
    </citation>
    <scope>IDENTIFICATION</scope>
</reference>
<dbReference type="SMART" id="SM00129">
    <property type="entry name" value="KISc"/>
    <property type="match status" value="1"/>
</dbReference>
<evidence type="ECO:0000256" key="7">
    <source>
        <dbReference type="ARBA" id="ARBA00023175"/>
    </source>
</evidence>
<keyword evidence="2" id="KW-0963">Cytoplasm</keyword>
<feature type="compositionally biased region" description="Polar residues" evidence="11">
    <location>
        <begin position="1443"/>
        <end position="1487"/>
    </location>
</feature>
<name>A0A8C6SUH7_9GOBI</name>
<dbReference type="CDD" id="cd00106">
    <property type="entry name" value="KISc"/>
    <property type="match status" value="1"/>
</dbReference>